<dbReference type="Pfam" id="PF04991">
    <property type="entry name" value="LicD"/>
    <property type="match status" value="1"/>
</dbReference>
<evidence type="ECO:0000256" key="1">
    <source>
        <dbReference type="SAM" id="Phobius"/>
    </source>
</evidence>
<comment type="caution">
    <text evidence="3">The sequence shown here is derived from an EMBL/GenBank/DDBJ whole genome shotgun (WGS) entry which is preliminary data.</text>
</comment>
<keyword evidence="1" id="KW-0472">Membrane</keyword>
<proteinExistence type="predicted"/>
<dbReference type="PANTHER" id="PTHR43404">
    <property type="entry name" value="LIPOPOLYSACCHARIDE CHOLINEPHOSPHOTRANSFERASE LICD"/>
    <property type="match status" value="1"/>
</dbReference>
<dbReference type="InterPro" id="IPR052942">
    <property type="entry name" value="LPS_cholinephosphotransferase"/>
</dbReference>
<evidence type="ECO:0000313" key="3">
    <source>
        <dbReference type="EMBL" id="GAA0875059.1"/>
    </source>
</evidence>
<protein>
    <submittedName>
        <fullName evidence="3">LicD family protein</fullName>
    </submittedName>
</protein>
<organism evidence="3 4">
    <name type="scientific">Wandonia haliotis</name>
    <dbReference type="NCBI Taxonomy" id="574963"/>
    <lineage>
        <taxon>Bacteria</taxon>
        <taxon>Pseudomonadati</taxon>
        <taxon>Bacteroidota</taxon>
        <taxon>Flavobacteriia</taxon>
        <taxon>Flavobacteriales</taxon>
        <taxon>Crocinitomicaceae</taxon>
        <taxon>Wandonia</taxon>
    </lineage>
</organism>
<sequence>MEDLSHYNAEGTTLRKAQLRMLDILMVVDQICQKHNITYFLDGGSCLGAIRHKGFIPWDDDLDIAVMRKDLLKLRKILPKELPENLVYQDETTDKNFCMKIAKVRDKNSLIEEEESFNLQENGIFLDIIPVEPIVSFRLKKFIDFFYGRAFRRIKNYNDKKIEYLIALILWGPANLLVWGARLLAKIIRPKKLCHVYGWNAYNFVWMNDVYPVQRSIFENKEVCLPKNPDRFLNRLFGNYMQIPPQDKRIIHSTKIIFYD</sequence>
<accession>A0ABP3Y091</accession>
<dbReference type="Proteomes" id="UP001501126">
    <property type="component" value="Unassembled WGS sequence"/>
</dbReference>
<keyword evidence="4" id="KW-1185">Reference proteome</keyword>
<evidence type="ECO:0000259" key="2">
    <source>
        <dbReference type="Pfam" id="PF04991"/>
    </source>
</evidence>
<evidence type="ECO:0000313" key="4">
    <source>
        <dbReference type="Proteomes" id="UP001501126"/>
    </source>
</evidence>
<feature type="transmembrane region" description="Helical" evidence="1">
    <location>
        <begin position="164"/>
        <end position="185"/>
    </location>
</feature>
<reference evidence="4" key="1">
    <citation type="journal article" date="2019" name="Int. J. Syst. Evol. Microbiol.">
        <title>The Global Catalogue of Microorganisms (GCM) 10K type strain sequencing project: providing services to taxonomists for standard genome sequencing and annotation.</title>
        <authorList>
            <consortium name="The Broad Institute Genomics Platform"/>
            <consortium name="The Broad Institute Genome Sequencing Center for Infectious Disease"/>
            <person name="Wu L."/>
            <person name="Ma J."/>
        </authorList>
    </citation>
    <scope>NUCLEOTIDE SEQUENCE [LARGE SCALE GENOMIC DNA]</scope>
    <source>
        <strain evidence="4">JCM 16083</strain>
    </source>
</reference>
<keyword evidence="1" id="KW-1133">Transmembrane helix</keyword>
<gene>
    <name evidence="3" type="ORF">GCM10009118_14670</name>
</gene>
<feature type="domain" description="LicD/FKTN/FKRP nucleotidyltransferase" evidence="2">
    <location>
        <begin position="32"/>
        <end position="141"/>
    </location>
</feature>
<dbReference type="InterPro" id="IPR007074">
    <property type="entry name" value="LicD/FKTN/FKRP_NTP_transf"/>
</dbReference>
<name>A0ABP3Y091_9FLAO</name>
<keyword evidence="1" id="KW-0812">Transmembrane</keyword>
<dbReference type="RefSeq" id="WP_343786114.1">
    <property type="nucleotide sequence ID" value="NZ_BAAAFH010000007.1"/>
</dbReference>
<dbReference type="PANTHER" id="PTHR43404:SF2">
    <property type="entry name" value="LIPOPOLYSACCHARIDE CHOLINEPHOSPHOTRANSFERASE LICD"/>
    <property type="match status" value="1"/>
</dbReference>
<dbReference type="EMBL" id="BAAAFH010000007">
    <property type="protein sequence ID" value="GAA0875059.1"/>
    <property type="molecule type" value="Genomic_DNA"/>
</dbReference>